<comment type="similarity">
    <text evidence="2 6">Belongs to the glycosyl hydrolase 43 family.</text>
</comment>
<dbReference type="Proteomes" id="UP000295689">
    <property type="component" value="Unassembled WGS sequence"/>
</dbReference>
<evidence type="ECO:0000313" key="7">
    <source>
        <dbReference type="EMBL" id="TCN21473.1"/>
    </source>
</evidence>
<accession>A0A4R2B5L0</accession>
<dbReference type="InterPro" id="IPR023296">
    <property type="entry name" value="Glyco_hydro_beta-prop_sf"/>
</dbReference>
<dbReference type="GO" id="GO:0005975">
    <property type="term" value="P:carbohydrate metabolic process"/>
    <property type="evidence" value="ECO:0007669"/>
    <property type="project" value="InterPro"/>
</dbReference>
<evidence type="ECO:0000256" key="3">
    <source>
        <dbReference type="ARBA" id="ARBA00022801"/>
    </source>
</evidence>
<organism evidence="7 8">
    <name type="scientific">Mesobacillus foraminis</name>
    <dbReference type="NCBI Taxonomy" id="279826"/>
    <lineage>
        <taxon>Bacteria</taxon>
        <taxon>Bacillati</taxon>
        <taxon>Bacillota</taxon>
        <taxon>Bacilli</taxon>
        <taxon>Bacillales</taxon>
        <taxon>Bacillaceae</taxon>
        <taxon>Mesobacillus</taxon>
    </lineage>
</organism>
<sequence>MSQKRLKDIHLRDPFILADDDSKKYYLYGSIGQNVWEGKAIGFDVYISEDLETWEGPLPAFRPSPEFWADRHFWAPEVYCLNSRYYMFASFKADHAGRATGVLVSDHPAGPFKPYVRALTPENWECLDGTLYIEDEKPWMVFCREWVEVKDGEMYAVRLLPDLSGPAGEPVLLFKASESKWAEGVGEGNENYVTDGPFLHVLKNGDLAMLWSTIGKSGYTMGLARSASGSVEGPWVQDQDPLFSENGGHGMLFTTFEGDLMLTIHQPNQHPNERPVIFKAFEKDQNLRIYMQGKEEKTC</sequence>
<dbReference type="Gene3D" id="2.115.10.20">
    <property type="entry name" value="Glycosyl hydrolase domain, family 43"/>
    <property type="match status" value="1"/>
</dbReference>
<comment type="caution">
    <text evidence="7">The sequence shown here is derived from an EMBL/GenBank/DDBJ whole genome shotgun (WGS) entry which is preliminary data.</text>
</comment>
<keyword evidence="4 6" id="KW-0326">Glycosidase</keyword>
<evidence type="ECO:0000313" key="8">
    <source>
        <dbReference type="Proteomes" id="UP000295689"/>
    </source>
</evidence>
<dbReference type="AlphaFoldDB" id="A0A4R2B5L0"/>
<dbReference type="PANTHER" id="PTHR43301">
    <property type="entry name" value="ARABINAN ENDO-1,5-ALPHA-L-ARABINOSIDASE"/>
    <property type="match status" value="1"/>
</dbReference>
<protein>
    <submittedName>
        <fullName evidence="7">Glycosyl hydrolase family 43</fullName>
    </submittedName>
</protein>
<dbReference type="GO" id="GO:0004553">
    <property type="term" value="F:hydrolase activity, hydrolyzing O-glycosyl compounds"/>
    <property type="evidence" value="ECO:0007669"/>
    <property type="project" value="InterPro"/>
</dbReference>
<dbReference type="InterPro" id="IPR006710">
    <property type="entry name" value="Glyco_hydro_43"/>
</dbReference>
<dbReference type="SUPFAM" id="SSF75005">
    <property type="entry name" value="Arabinanase/levansucrase/invertase"/>
    <property type="match status" value="1"/>
</dbReference>
<dbReference type="Pfam" id="PF04616">
    <property type="entry name" value="Glyco_hydro_43"/>
    <property type="match status" value="1"/>
</dbReference>
<keyword evidence="8" id="KW-1185">Reference proteome</keyword>
<evidence type="ECO:0000256" key="6">
    <source>
        <dbReference type="RuleBase" id="RU361187"/>
    </source>
</evidence>
<reference evidence="7 8" key="1">
    <citation type="journal article" date="2015" name="Stand. Genomic Sci.">
        <title>Genomic Encyclopedia of Bacterial and Archaeal Type Strains, Phase III: the genomes of soil and plant-associated and newly described type strains.</title>
        <authorList>
            <person name="Whitman W.B."/>
            <person name="Woyke T."/>
            <person name="Klenk H.P."/>
            <person name="Zhou Y."/>
            <person name="Lilburn T.G."/>
            <person name="Beck B.J."/>
            <person name="De Vos P."/>
            <person name="Vandamme P."/>
            <person name="Eisen J.A."/>
            <person name="Garrity G."/>
            <person name="Hugenholtz P."/>
            <person name="Kyrpides N.C."/>
        </authorList>
    </citation>
    <scope>NUCLEOTIDE SEQUENCE [LARGE SCALE GENOMIC DNA]</scope>
    <source>
        <strain evidence="7 8">CV53</strain>
    </source>
</reference>
<dbReference type="EMBL" id="SLVV01000012">
    <property type="protein sequence ID" value="TCN21473.1"/>
    <property type="molecule type" value="Genomic_DNA"/>
</dbReference>
<evidence type="ECO:0000256" key="2">
    <source>
        <dbReference type="ARBA" id="ARBA00009865"/>
    </source>
</evidence>
<proteinExistence type="inferred from homology"/>
<comment type="pathway">
    <text evidence="1">Glycan metabolism; L-arabinan degradation.</text>
</comment>
<evidence type="ECO:0000256" key="4">
    <source>
        <dbReference type="ARBA" id="ARBA00023295"/>
    </source>
</evidence>
<evidence type="ECO:0000256" key="1">
    <source>
        <dbReference type="ARBA" id="ARBA00004834"/>
    </source>
</evidence>
<feature type="site" description="Important for catalytic activity, responsible for pKa modulation of the active site Glu and correct orientation of both the proton donor and substrate" evidence="5">
    <location>
        <position position="128"/>
    </location>
</feature>
<gene>
    <name evidence="7" type="ORF">EV146_112156</name>
</gene>
<dbReference type="CDD" id="cd08981">
    <property type="entry name" value="GH43_Bt1873-like"/>
    <property type="match status" value="1"/>
</dbReference>
<dbReference type="PANTHER" id="PTHR43301:SF3">
    <property type="entry name" value="ARABINAN ENDO-1,5-ALPHA-L-ARABINOSIDASE A-RELATED"/>
    <property type="match status" value="1"/>
</dbReference>
<dbReference type="RefSeq" id="WP_132010613.1">
    <property type="nucleotide sequence ID" value="NZ_JABUHM010000014.1"/>
</dbReference>
<dbReference type="InterPro" id="IPR050727">
    <property type="entry name" value="GH43_arabinanases"/>
</dbReference>
<keyword evidence="3 6" id="KW-0378">Hydrolase</keyword>
<evidence type="ECO:0000256" key="5">
    <source>
        <dbReference type="PIRSR" id="PIRSR606710-2"/>
    </source>
</evidence>
<name>A0A4R2B5L0_9BACI</name>